<dbReference type="OrthoDB" id="2427847at2"/>
<keyword evidence="1" id="KW-1133">Transmembrane helix</keyword>
<evidence type="ECO:0000313" key="2">
    <source>
        <dbReference type="EMBL" id="KZE38377.1"/>
    </source>
</evidence>
<feature type="transmembrane region" description="Helical" evidence="1">
    <location>
        <begin position="43"/>
        <end position="62"/>
    </location>
</feature>
<evidence type="ECO:0000313" key="3">
    <source>
        <dbReference type="Proteomes" id="UP000076490"/>
    </source>
</evidence>
<protein>
    <submittedName>
        <fullName evidence="2">Uncharacterized protein</fullName>
    </submittedName>
</protein>
<feature type="transmembrane region" description="Helical" evidence="1">
    <location>
        <begin position="182"/>
        <end position="200"/>
    </location>
</feature>
<keyword evidence="1" id="KW-0472">Membrane</keyword>
<dbReference type="EMBL" id="LQNT01000009">
    <property type="protein sequence ID" value="KZE38377.1"/>
    <property type="molecule type" value="Genomic_DNA"/>
</dbReference>
<feature type="transmembrane region" description="Helical" evidence="1">
    <location>
        <begin position="105"/>
        <end position="124"/>
    </location>
</feature>
<accession>A0A163FCG9</accession>
<reference evidence="2 3" key="1">
    <citation type="submission" date="2016-01" db="EMBL/GenBank/DDBJ databases">
        <title>Whole genome sequencing of Bhargavaea cecembensis T14.</title>
        <authorList>
            <person name="Hong K.W."/>
        </authorList>
    </citation>
    <scope>NUCLEOTIDE SEQUENCE [LARGE SCALE GENOMIC DNA]</scope>
    <source>
        <strain evidence="2 3">T14</strain>
    </source>
</reference>
<comment type="caution">
    <text evidence="2">The sequence shown here is derived from an EMBL/GenBank/DDBJ whole genome shotgun (WGS) entry which is preliminary data.</text>
</comment>
<dbReference type="AlphaFoldDB" id="A0A163FCG9"/>
<keyword evidence="1" id="KW-0812">Transmembrane</keyword>
<feature type="transmembrane region" description="Helical" evidence="1">
    <location>
        <begin position="130"/>
        <end position="148"/>
    </location>
</feature>
<sequence length="206" mass="22393">MQVTEAITIFKLSVPTSHLSALAALIAAYILLRFRFGSRQAGLYGDAAFYFVVIWKGSYVLTDFGNFLKAPMSLLYYNGGLTGALAGILAALFFLWRKGAAGSPAVLMSAVAVQSVYQIMMAILNENGPLPETVTVVMFSMLFILTVLRADVSNLWQRQLTVLFLAVHLIAAAFQPDGFGGLPFVSTVIIGLYQLSFLSAGRRHNK</sequence>
<feature type="transmembrane region" description="Helical" evidence="1">
    <location>
        <begin position="160"/>
        <end position="176"/>
    </location>
</feature>
<dbReference type="Proteomes" id="UP000076490">
    <property type="component" value="Unassembled WGS sequence"/>
</dbReference>
<feature type="transmembrane region" description="Helical" evidence="1">
    <location>
        <begin position="74"/>
        <end position="96"/>
    </location>
</feature>
<dbReference type="RefSeq" id="WP_063179792.1">
    <property type="nucleotide sequence ID" value="NZ_LQNT01000009.1"/>
</dbReference>
<proteinExistence type="predicted"/>
<organism evidence="2 3">
    <name type="scientific">Bhargavaea cecembensis</name>
    <dbReference type="NCBI Taxonomy" id="394098"/>
    <lineage>
        <taxon>Bacteria</taxon>
        <taxon>Bacillati</taxon>
        <taxon>Bacillota</taxon>
        <taxon>Bacilli</taxon>
        <taxon>Bacillales</taxon>
        <taxon>Caryophanaceae</taxon>
        <taxon>Bhargavaea</taxon>
    </lineage>
</organism>
<feature type="transmembrane region" description="Helical" evidence="1">
    <location>
        <begin position="12"/>
        <end position="31"/>
    </location>
</feature>
<gene>
    <name evidence="2" type="ORF">AV656_05530</name>
</gene>
<name>A0A163FCG9_9BACL</name>
<evidence type="ECO:0000256" key="1">
    <source>
        <dbReference type="SAM" id="Phobius"/>
    </source>
</evidence>